<gene>
    <name evidence="3" type="ORF">SAMN05421730_1003103</name>
</gene>
<dbReference type="STRING" id="1619234.SAMN05421730_1003103"/>
<keyword evidence="1" id="KW-1133">Transmembrane helix</keyword>
<organism evidence="3 4">
    <name type="scientific">Anaerobium acetethylicum</name>
    <dbReference type="NCBI Taxonomy" id="1619234"/>
    <lineage>
        <taxon>Bacteria</taxon>
        <taxon>Bacillati</taxon>
        <taxon>Bacillota</taxon>
        <taxon>Clostridia</taxon>
        <taxon>Lachnospirales</taxon>
        <taxon>Lachnospiraceae</taxon>
        <taxon>Anaerobium</taxon>
    </lineage>
</organism>
<evidence type="ECO:0000313" key="4">
    <source>
        <dbReference type="Proteomes" id="UP000199315"/>
    </source>
</evidence>
<dbReference type="OrthoDB" id="9790723at2"/>
<feature type="transmembrane region" description="Helical" evidence="1">
    <location>
        <begin position="184"/>
        <end position="202"/>
    </location>
</feature>
<feature type="transmembrane region" description="Helical" evidence="1">
    <location>
        <begin position="12"/>
        <end position="28"/>
    </location>
</feature>
<protein>
    <submittedName>
        <fullName evidence="3">PAP2 superfamily protein</fullName>
    </submittedName>
</protein>
<dbReference type="InterPro" id="IPR036938">
    <property type="entry name" value="PAP2/HPO_sf"/>
</dbReference>
<name>A0A1D3TQU7_9FIRM</name>
<dbReference type="EMBL" id="FMKA01000003">
    <property type="protein sequence ID" value="SCP96002.1"/>
    <property type="molecule type" value="Genomic_DNA"/>
</dbReference>
<evidence type="ECO:0000259" key="2">
    <source>
        <dbReference type="Pfam" id="PF01569"/>
    </source>
</evidence>
<feature type="domain" description="Phosphatidic acid phosphatase type 2/haloperoxidase" evidence="2">
    <location>
        <begin position="106"/>
        <end position="202"/>
    </location>
</feature>
<keyword evidence="1" id="KW-0812">Transmembrane</keyword>
<dbReference type="AlphaFoldDB" id="A0A1D3TQU7"/>
<dbReference type="Proteomes" id="UP000199315">
    <property type="component" value="Unassembled WGS sequence"/>
</dbReference>
<reference evidence="3 4" key="1">
    <citation type="submission" date="2016-09" db="EMBL/GenBank/DDBJ databases">
        <authorList>
            <person name="Capua I."/>
            <person name="De Benedictis P."/>
            <person name="Joannis T."/>
            <person name="Lombin L.H."/>
            <person name="Cattoli G."/>
        </authorList>
    </citation>
    <scope>NUCLEOTIDE SEQUENCE [LARGE SCALE GENOMIC DNA]</scope>
    <source>
        <strain evidence="3 4">GluBS11</strain>
    </source>
</reference>
<dbReference type="SUPFAM" id="SSF48317">
    <property type="entry name" value="Acid phosphatase/Vanadium-dependent haloperoxidase"/>
    <property type="match status" value="1"/>
</dbReference>
<feature type="transmembrane region" description="Helical" evidence="1">
    <location>
        <begin position="133"/>
        <end position="151"/>
    </location>
</feature>
<keyword evidence="1" id="KW-0472">Membrane</keyword>
<keyword evidence="4" id="KW-1185">Reference proteome</keyword>
<feature type="transmembrane region" description="Helical" evidence="1">
    <location>
        <begin position="160"/>
        <end position="178"/>
    </location>
</feature>
<feature type="transmembrane region" description="Helical" evidence="1">
    <location>
        <begin position="52"/>
        <end position="73"/>
    </location>
</feature>
<sequence>MFKSLICKYKHGILFLYAFIYIPWFMYLEKTVVSEYHVIHMKLDDYIPFNEIFIVPYMLWFLYIGLTVLYFFFTDVKEFKKLCLFLFTGMTIFLIISTVYPNGHNLRPAYFAEENIFTMAVKKLYATDTSTNLFPSIHVFNSVASCIAIANSEKLKMKKWVQAGALILTVSIVCSTVFLKQHSIFDVFTALGLIAVLYPLIYRTEYVISKIKAKSFKPESGEQPEHNTI</sequence>
<dbReference type="RefSeq" id="WP_091230802.1">
    <property type="nucleotide sequence ID" value="NZ_FMKA01000003.1"/>
</dbReference>
<dbReference type="Pfam" id="PF01569">
    <property type="entry name" value="PAP2"/>
    <property type="match status" value="1"/>
</dbReference>
<evidence type="ECO:0000313" key="3">
    <source>
        <dbReference type="EMBL" id="SCP96002.1"/>
    </source>
</evidence>
<accession>A0A1D3TQU7</accession>
<evidence type="ECO:0000256" key="1">
    <source>
        <dbReference type="SAM" id="Phobius"/>
    </source>
</evidence>
<dbReference type="InterPro" id="IPR000326">
    <property type="entry name" value="PAP2/HPO"/>
</dbReference>
<proteinExistence type="predicted"/>
<feature type="transmembrane region" description="Helical" evidence="1">
    <location>
        <begin position="82"/>
        <end position="100"/>
    </location>
</feature>